<dbReference type="EMBL" id="JAAGUX010000186">
    <property type="protein sequence ID" value="NEW59626.1"/>
    <property type="molecule type" value="Genomic_DNA"/>
</dbReference>
<sequence length="93" mass="9691">TQVLAGSMTVTPARTLNRYILERHMRAGVRIGRDVTLRPGVQLLGNTVIGEDAEVGPDSTLTDVIVGEGAKVVRTHGEGAVIGPAAPVGPFSF</sequence>
<keyword evidence="2" id="KW-1185">Reference proteome</keyword>
<gene>
    <name evidence="1" type="ORF">GV794_28980</name>
</gene>
<comment type="caution">
    <text evidence="1">The sequence shown here is derived from an EMBL/GenBank/DDBJ whole genome shotgun (WGS) entry which is preliminary data.</text>
</comment>
<evidence type="ECO:0000313" key="2">
    <source>
        <dbReference type="Proteomes" id="UP000470876"/>
    </source>
</evidence>
<name>A0ABX0CTS4_9NOCA</name>
<proteinExistence type="predicted"/>
<dbReference type="Gene3D" id="2.160.10.10">
    <property type="entry name" value="Hexapeptide repeat proteins"/>
    <property type="match status" value="1"/>
</dbReference>
<evidence type="ECO:0008006" key="3">
    <source>
        <dbReference type="Google" id="ProtNLM"/>
    </source>
</evidence>
<evidence type="ECO:0000313" key="1">
    <source>
        <dbReference type="EMBL" id="NEW59626.1"/>
    </source>
</evidence>
<feature type="non-terminal residue" evidence="1">
    <location>
        <position position="1"/>
    </location>
</feature>
<dbReference type="Pfam" id="PF00132">
    <property type="entry name" value="Hexapep"/>
    <property type="match status" value="1"/>
</dbReference>
<reference evidence="1 2" key="1">
    <citation type="submission" date="2020-01" db="EMBL/GenBank/DDBJ databases">
        <title>Genetics and antimicrobial susceptibilities of Nocardia species isolated from the soil; a comparison with species isolated from humans.</title>
        <authorList>
            <person name="Carrasco G."/>
            <person name="Monzon S."/>
            <person name="Sansegundo M."/>
            <person name="Garcia E."/>
            <person name="Garrido N."/>
            <person name="Medina M.J."/>
            <person name="Villalon P."/>
            <person name="Ramirez-Arocha A.C."/>
            <person name="Jimenez P."/>
            <person name="Cuesta I."/>
            <person name="Valdezate S."/>
        </authorList>
    </citation>
    <scope>NUCLEOTIDE SEQUENCE [LARGE SCALE GENOMIC DNA]</scope>
    <source>
        <strain evidence="1 2">CNM20110649</strain>
    </source>
</reference>
<accession>A0ABX0CTS4</accession>
<dbReference type="InterPro" id="IPR001451">
    <property type="entry name" value="Hexapep"/>
</dbReference>
<dbReference type="SUPFAM" id="SSF51161">
    <property type="entry name" value="Trimeric LpxA-like enzymes"/>
    <property type="match status" value="1"/>
</dbReference>
<feature type="non-terminal residue" evidence="1">
    <location>
        <position position="93"/>
    </location>
</feature>
<organism evidence="1 2">
    <name type="scientific">Nocardia cyriacigeorgica</name>
    <dbReference type="NCBI Taxonomy" id="135487"/>
    <lineage>
        <taxon>Bacteria</taxon>
        <taxon>Bacillati</taxon>
        <taxon>Actinomycetota</taxon>
        <taxon>Actinomycetes</taxon>
        <taxon>Mycobacteriales</taxon>
        <taxon>Nocardiaceae</taxon>
        <taxon>Nocardia</taxon>
    </lineage>
</organism>
<dbReference type="Proteomes" id="UP000470876">
    <property type="component" value="Unassembled WGS sequence"/>
</dbReference>
<dbReference type="InterPro" id="IPR011004">
    <property type="entry name" value="Trimer_LpxA-like_sf"/>
</dbReference>
<protein>
    <recommendedName>
        <fullName evidence="3">Glucose-1-phosphate adenylyltransferase</fullName>
    </recommendedName>
</protein>